<reference evidence="1 2" key="1">
    <citation type="submission" date="2017-08" db="EMBL/GenBank/DDBJ databases">
        <title>The complete genome sequence of Nocardiopsis gilva YIM 90087.</title>
        <authorList>
            <person name="Yin M."/>
            <person name="Tang S."/>
        </authorList>
    </citation>
    <scope>NUCLEOTIDE SEQUENCE [LARGE SCALE GENOMIC DNA]</scope>
    <source>
        <strain evidence="1 2">YIM 90087</strain>
    </source>
</reference>
<evidence type="ECO:0000313" key="2">
    <source>
        <dbReference type="Proteomes" id="UP000215005"/>
    </source>
</evidence>
<dbReference type="RefSeq" id="WP_017619548.1">
    <property type="nucleotide sequence ID" value="NZ_ANBG01000245.1"/>
</dbReference>
<accession>A0A223S0B6</accession>
<sequence>MTSDDHIRRAAADGVRMVPPEAWTPQLALDVIRENRRRHAATGRPQEPLLDHYASVMARELPRTVDVDEDDMVKVLPAVSSMLGSVVYGVRASGAAVSVIAGYAADDIDQRKRAS</sequence>
<organism evidence="1 2">
    <name type="scientific">Nocardiopsis gilva YIM 90087</name>
    <dbReference type="NCBI Taxonomy" id="1235441"/>
    <lineage>
        <taxon>Bacteria</taxon>
        <taxon>Bacillati</taxon>
        <taxon>Actinomycetota</taxon>
        <taxon>Actinomycetes</taxon>
        <taxon>Streptosporangiales</taxon>
        <taxon>Nocardiopsidaceae</taxon>
        <taxon>Nocardiopsis</taxon>
    </lineage>
</organism>
<dbReference type="KEGG" id="ngv:CDO52_00955"/>
<protein>
    <submittedName>
        <fullName evidence="1">Uncharacterized protein</fullName>
    </submittedName>
</protein>
<gene>
    <name evidence="1" type="ORF">CDO52_00955</name>
</gene>
<dbReference type="Proteomes" id="UP000215005">
    <property type="component" value="Chromosome"/>
</dbReference>
<proteinExistence type="predicted"/>
<evidence type="ECO:0000313" key="1">
    <source>
        <dbReference type="EMBL" id="ASU81548.1"/>
    </source>
</evidence>
<dbReference type="AlphaFoldDB" id="A0A223S0B6"/>
<name>A0A223S0B6_9ACTN</name>
<dbReference type="OrthoDB" id="4327169at2"/>
<keyword evidence="2" id="KW-1185">Reference proteome</keyword>
<dbReference type="EMBL" id="CP022753">
    <property type="protein sequence ID" value="ASU81548.1"/>
    <property type="molecule type" value="Genomic_DNA"/>
</dbReference>